<reference evidence="2" key="1">
    <citation type="journal article" date="2016" name="Nat. Genet.">
        <title>A high-quality carrot genome assembly provides new insights into carotenoid accumulation and asterid genome evolution.</title>
        <authorList>
            <person name="Iorizzo M."/>
            <person name="Ellison S."/>
            <person name="Senalik D."/>
            <person name="Zeng P."/>
            <person name="Satapoomin P."/>
            <person name="Huang J."/>
            <person name="Bowman M."/>
            <person name="Iovene M."/>
            <person name="Sanseverino W."/>
            <person name="Cavagnaro P."/>
            <person name="Yildiz M."/>
            <person name="Macko-Podgorni A."/>
            <person name="Moranska E."/>
            <person name="Grzebelus E."/>
            <person name="Grzebelus D."/>
            <person name="Ashrafi H."/>
            <person name="Zheng Z."/>
            <person name="Cheng S."/>
            <person name="Spooner D."/>
            <person name="Van Deynze A."/>
            <person name="Simon P."/>
        </authorList>
    </citation>
    <scope>NUCLEOTIDE SEQUENCE [LARGE SCALE GENOMIC DNA]</scope>
    <source>
        <tissue evidence="2">Leaf</tissue>
    </source>
</reference>
<feature type="domain" description="PDZ" evidence="1">
    <location>
        <begin position="289"/>
        <end position="375"/>
    </location>
</feature>
<dbReference type="PANTHER" id="PTHR47389">
    <property type="entry name" value="OS09G0436400 PROTEIN"/>
    <property type="match status" value="1"/>
</dbReference>
<dbReference type="Gene3D" id="2.30.42.10">
    <property type="match status" value="1"/>
</dbReference>
<gene>
    <name evidence="2" type="ORF">DCAR_024034</name>
    <name evidence="3" type="ORF">DCAR_0727555</name>
</gene>
<dbReference type="Gramene" id="KZM86900">
    <property type="protein sequence ID" value="KZM86900"/>
    <property type="gene ID" value="DCAR_024034"/>
</dbReference>
<dbReference type="PROSITE" id="PS50106">
    <property type="entry name" value="PDZ"/>
    <property type="match status" value="1"/>
</dbReference>
<dbReference type="SUPFAM" id="SSF50156">
    <property type="entry name" value="PDZ domain-like"/>
    <property type="match status" value="1"/>
</dbReference>
<dbReference type="PANTHER" id="PTHR47389:SF4">
    <property type="entry name" value="OS09G0436400 PROTEIN"/>
    <property type="match status" value="1"/>
</dbReference>
<keyword evidence="4" id="KW-1185">Reference proteome</keyword>
<evidence type="ECO:0000259" key="1">
    <source>
        <dbReference type="PROSITE" id="PS50106"/>
    </source>
</evidence>
<dbReference type="InterPro" id="IPR036034">
    <property type="entry name" value="PDZ_sf"/>
</dbReference>
<dbReference type="KEGG" id="dcr:108195167"/>
<proteinExistence type="predicted"/>
<evidence type="ECO:0000313" key="4">
    <source>
        <dbReference type="Proteomes" id="UP000077755"/>
    </source>
</evidence>
<name>A0A161ZLD7_DAUCS</name>
<dbReference type="EMBL" id="LNRQ01000007">
    <property type="protein sequence ID" value="KZM86900.1"/>
    <property type="molecule type" value="Genomic_DNA"/>
</dbReference>
<dbReference type="EMBL" id="CP093349">
    <property type="protein sequence ID" value="WOH08118.1"/>
    <property type="molecule type" value="Genomic_DNA"/>
</dbReference>
<dbReference type="Proteomes" id="UP000077755">
    <property type="component" value="Chromosome 7"/>
</dbReference>
<dbReference type="SUPFAM" id="SSF50494">
    <property type="entry name" value="Trypsin-like serine proteases"/>
    <property type="match status" value="1"/>
</dbReference>
<sequence length="423" mass="48016">MMDFRKNSKKLKVDYHPILDTMDMDITTKVFGVKSSPFVVAVVSRNLPVEMTGISYGRGEVRLSDYPGEHVVLNSGTIIECEEDAATSKFVSTIIVAAVLFVRTNDVQPHDIKVDVHLFDGRVCQGQVFACDFHYNLAAVRIQTDSPLQTPTLKGLDDVMSIDPSELLQLSQDRSFQLRPHSNLFKIFHGMKIITIWRALRPKNFIIVSSGVLCIDAPYTELDCNELCWVKDRKEDPLGEKGENGGTIVNCFGDVIGMLFYGSAFMPINIVLRWWHHFKSCRNYRRPWLGVEISNLYSSRLEILEQFMSKFPNISAGVVVMKVEEDSPAAHCSTIHAKDVIVACDGKLVRSKLDLFELLWDKVGDTVELNVVRPSNGNQLKVNVTVGESTPDRFYRWPLIHWTRFHTILPTRTSTLHDDIKWP</sequence>
<dbReference type="InterPro" id="IPR009003">
    <property type="entry name" value="Peptidase_S1_PA"/>
</dbReference>
<dbReference type="SMART" id="SM00228">
    <property type="entry name" value="PDZ"/>
    <property type="match status" value="1"/>
</dbReference>
<organism evidence="2">
    <name type="scientific">Daucus carota subsp. sativus</name>
    <name type="common">Carrot</name>
    <dbReference type="NCBI Taxonomy" id="79200"/>
    <lineage>
        <taxon>Eukaryota</taxon>
        <taxon>Viridiplantae</taxon>
        <taxon>Streptophyta</taxon>
        <taxon>Embryophyta</taxon>
        <taxon>Tracheophyta</taxon>
        <taxon>Spermatophyta</taxon>
        <taxon>Magnoliopsida</taxon>
        <taxon>eudicotyledons</taxon>
        <taxon>Gunneridae</taxon>
        <taxon>Pentapetalae</taxon>
        <taxon>asterids</taxon>
        <taxon>campanulids</taxon>
        <taxon>Apiales</taxon>
        <taxon>Apiaceae</taxon>
        <taxon>Apioideae</taxon>
        <taxon>Scandiceae</taxon>
        <taxon>Daucinae</taxon>
        <taxon>Daucus</taxon>
        <taxon>Daucus sect. Daucus</taxon>
    </lineage>
</organism>
<dbReference type="AlphaFoldDB" id="A0A161ZLD7"/>
<dbReference type="InterPro" id="IPR001478">
    <property type="entry name" value="PDZ"/>
</dbReference>
<dbReference type="Pfam" id="PF13180">
    <property type="entry name" value="PDZ_2"/>
    <property type="match status" value="1"/>
</dbReference>
<evidence type="ECO:0000313" key="3">
    <source>
        <dbReference type="EMBL" id="WOH08118.1"/>
    </source>
</evidence>
<evidence type="ECO:0000313" key="2">
    <source>
        <dbReference type="EMBL" id="KZM86900.1"/>
    </source>
</evidence>
<dbReference type="STRING" id="79200.A0A161ZLD7"/>
<dbReference type="OrthoDB" id="1743889at2759"/>
<reference evidence="3" key="2">
    <citation type="submission" date="2022-03" db="EMBL/GenBank/DDBJ databases">
        <title>Draft title - Genomic analysis of global carrot germplasm unveils the trajectory of domestication and the origin of high carotenoid orange carrot.</title>
        <authorList>
            <person name="Iorizzo M."/>
            <person name="Ellison S."/>
            <person name="Senalik D."/>
            <person name="Macko-Podgorni A."/>
            <person name="Grzebelus D."/>
            <person name="Bostan H."/>
            <person name="Rolling W."/>
            <person name="Curaba J."/>
            <person name="Simon P."/>
        </authorList>
    </citation>
    <scope>NUCLEOTIDE SEQUENCE</scope>
    <source>
        <tissue evidence="3">Leaf</tissue>
    </source>
</reference>
<protein>
    <recommendedName>
        <fullName evidence="1">PDZ domain-containing protein</fullName>
    </recommendedName>
</protein>
<accession>A0A161ZLD7</accession>